<keyword evidence="1" id="KW-0472">Membrane</keyword>
<dbReference type="OrthoDB" id="1493774at2"/>
<organism evidence="2 3">
    <name type="scientific">Dinghuibacter silviterrae</name>
    <dbReference type="NCBI Taxonomy" id="1539049"/>
    <lineage>
        <taxon>Bacteria</taxon>
        <taxon>Pseudomonadati</taxon>
        <taxon>Bacteroidota</taxon>
        <taxon>Chitinophagia</taxon>
        <taxon>Chitinophagales</taxon>
        <taxon>Chitinophagaceae</taxon>
        <taxon>Dinghuibacter</taxon>
    </lineage>
</organism>
<protein>
    <submittedName>
        <fullName evidence="2">FixH protein</fullName>
    </submittedName>
</protein>
<dbReference type="AlphaFoldDB" id="A0A4R8DGD9"/>
<keyword evidence="1" id="KW-1133">Transmembrane helix</keyword>
<name>A0A4R8DGD9_9BACT</name>
<keyword evidence="1" id="KW-0812">Transmembrane</keyword>
<sequence>MSWGNKLTVVFILFGAMISYMVYRCMKMPVDLVTADYYKEELAYQEVIDGTKAANALSALPRLSENGERIELCMPSEMRGRSLEGSIVFYCPSDMERDRRVSLQPDADGRQWIQLLPAGNYTAKVSWRSGGKLYYAEQPVYIH</sequence>
<accession>A0A4R8DGD9</accession>
<proteinExistence type="predicted"/>
<reference evidence="2 3" key="1">
    <citation type="submission" date="2019-03" db="EMBL/GenBank/DDBJ databases">
        <title>Genomic Encyclopedia of Type Strains, Phase IV (KMG-IV): sequencing the most valuable type-strain genomes for metagenomic binning, comparative biology and taxonomic classification.</title>
        <authorList>
            <person name="Goeker M."/>
        </authorList>
    </citation>
    <scope>NUCLEOTIDE SEQUENCE [LARGE SCALE GENOMIC DNA]</scope>
    <source>
        <strain evidence="2 3">DSM 100059</strain>
    </source>
</reference>
<dbReference type="RefSeq" id="WP_133997602.1">
    <property type="nucleotide sequence ID" value="NZ_SODV01000002.1"/>
</dbReference>
<keyword evidence="3" id="KW-1185">Reference proteome</keyword>
<gene>
    <name evidence="2" type="ORF">EDB95_4539</name>
</gene>
<dbReference type="Pfam" id="PF05751">
    <property type="entry name" value="FixH"/>
    <property type="match status" value="1"/>
</dbReference>
<evidence type="ECO:0000313" key="3">
    <source>
        <dbReference type="Proteomes" id="UP000294498"/>
    </source>
</evidence>
<dbReference type="InterPro" id="IPR008620">
    <property type="entry name" value="FixH"/>
</dbReference>
<comment type="caution">
    <text evidence="2">The sequence shown here is derived from an EMBL/GenBank/DDBJ whole genome shotgun (WGS) entry which is preliminary data.</text>
</comment>
<feature type="transmembrane region" description="Helical" evidence="1">
    <location>
        <begin position="6"/>
        <end position="23"/>
    </location>
</feature>
<dbReference type="Proteomes" id="UP000294498">
    <property type="component" value="Unassembled WGS sequence"/>
</dbReference>
<dbReference type="EMBL" id="SODV01000002">
    <property type="protein sequence ID" value="TDW96703.1"/>
    <property type="molecule type" value="Genomic_DNA"/>
</dbReference>
<evidence type="ECO:0000256" key="1">
    <source>
        <dbReference type="SAM" id="Phobius"/>
    </source>
</evidence>
<evidence type="ECO:0000313" key="2">
    <source>
        <dbReference type="EMBL" id="TDW96703.1"/>
    </source>
</evidence>